<gene>
    <name evidence="5" type="ORF">GDO54_014890</name>
</gene>
<accession>A0AAV3A6A7</accession>
<dbReference type="EMBL" id="DYDO01000008">
    <property type="protein sequence ID" value="DBA19005.1"/>
    <property type="molecule type" value="Genomic_DNA"/>
</dbReference>
<dbReference type="Proteomes" id="UP001181693">
    <property type="component" value="Unassembled WGS sequence"/>
</dbReference>
<protein>
    <recommendedName>
        <fullName evidence="7">Ciliary neurotrophic factor</fullName>
    </recommendedName>
</protein>
<dbReference type="GO" id="GO:0007166">
    <property type="term" value="P:cell surface receptor signaling pathway"/>
    <property type="evidence" value="ECO:0007669"/>
    <property type="project" value="TreeGrafter"/>
</dbReference>
<dbReference type="AlphaFoldDB" id="A0AAV3A6A7"/>
<sequence length="179" mass="20373">MTSCSSCVSSLQLQYQGMPFSTPGFSFPYWSEKGLPSAALGYRTWRCLCAGERLLQARDAFSAISEFFQLVLDDQNSLNPSAADLLRLLEVARRASEALLRNLKDALIILGYQLPPSQPEPLSWAQTDENAFKRKVRGYVLCRDFRDWLTRLPKDMEILKGTWRLKDSLGQDKKDCCRP</sequence>
<evidence type="ECO:0000256" key="3">
    <source>
        <dbReference type="ARBA" id="ARBA00022514"/>
    </source>
</evidence>
<keyword evidence="4" id="KW-0964">Secreted</keyword>
<dbReference type="GO" id="GO:0005125">
    <property type="term" value="F:cytokine activity"/>
    <property type="evidence" value="ECO:0007669"/>
    <property type="project" value="UniProtKB-KW"/>
</dbReference>
<comment type="similarity">
    <text evidence="2">Belongs to the IL-6 superfamily.</text>
</comment>
<name>A0AAV3A6A7_PYXAD</name>
<comment type="caution">
    <text evidence="5">The sequence shown here is derived from an EMBL/GenBank/DDBJ whole genome shotgun (WGS) entry which is preliminary data.</text>
</comment>
<proteinExistence type="inferred from homology"/>
<organism evidence="5 6">
    <name type="scientific">Pyxicephalus adspersus</name>
    <name type="common">African bullfrog</name>
    <dbReference type="NCBI Taxonomy" id="30357"/>
    <lineage>
        <taxon>Eukaryota</taxon>
        <taxon>Metazoa</taxon>
        <taxon>Chordata</taxon>
        <taxon>Craniata</taxon>
        <taxon>Vertebrata</taxon>
        <taxon>Euteleostomi</taxon>
        <taxon>Amphibia</taxon>
        <taxon>Batrachia</taxon>
        <taxon>Anura</taxon>
        <taxon>Neobatrachia</taxon>
        <taxon>Ranoidea</taxon>
        <taxon>Pyxicephalidae</taxon>
        <taxon>Pyxicephalinae</taxon>
        <taxon>Pyxicephalus</taxon>
    </lineage>
</organism>
<evidence type="ECO:0000256" key="4">
    <source>
        <dbReference type="ARBA" id="ARBA00022525"/>
    </source>
</evidence>
<dbReference type="Pfam" id="PF06875">
    <property type="entry name" value="PRF"/>
    <property type="match status" value="1"/>
</dbReference>
<evidence type="ECO:0000313" key="5">
    <source>
        <dbReference type="EMBL" id="DBA19005.1"/>
    </source>
</evidence>
<keyword evidence="6" id="KW-1185">Reference proteome</keyword>
<dbReference type="Gene3D" id="1.20.1250.10">
    <property type="match status" value="1"/>
</dbReference>
<evidence type="ECO:0000256" key="2">
    <source>
        <dbReference type="ARBA" id="ARBA00007432"/>
    </source>
</evidence>
<dbReference type="InterPro" id="IPR009079">
    <property type="entry name" value="4_helix_cytokine-like_core"/>
</dbReference>
<dbReference type="PANTHER" id="PTHR21353:SF8">
    <property type="entry name" value="CARDIOTROPHIN-2"/>
    <property type="match status" value="1"/>
</dbReference>
<comment type="subcellular location">
    <subcellularLocation>
        <location evidence="1">Secreted</location>
    </subcellularLocation>
</comment>
<keyword evidence="3" id="KW-0202">Cytokine</keyword>
<dbReference type="PANTHER" id="PTHR21353">
    <property type="match status" value="1"/>
</dbReference>
<reference evidence="5" key="1">
    <citation type="thesis" date="2020" institute="ProQuest LLC" country="789 East Eisenhower Parkway, Ann Arbor, MI, USA">
        <title>Comparative Genomics and Chromosome Evolution.</title>
        <authorList>
            <person name="Mudd A.B."/>
        </authorList>
    </citation>
    <scope>NUCLEOTIDE SEQUENCE</scope>
    <source>
        <strain evidence="5">1538</strain>
        <tissue evidence="5">Blood</tissue>
    </source>
</reference>
<evidence type="ECO:0008006" key="7">
    <source>
        <dbReference type="Google" id="ProtNLM"/>
    </source>
</evidence>
<dbReference type="GO" id="GO:0005615">
    <property type="term" value="C:extracellular space"/>
    <property type="evidence" value="ECO:0007669"/>
    <property type="project" value="UniProtKB-KW"/>
</dbReference>
<evidence type="ECO:0000313" key="6">
    <source>
        <dbReference type="Proteomes" id="UP001181693"/>
    </source>
</evidence>
<evidence type="ECO:0000256" key="1">
    <source>
        <dbReference type="ARBA" id="ARBA00004613"/>
    </source>
</evidence>
<dbReference type="InterPro" id="IPR010681">
    <property type="entry name" value="PRF/CT"/>
</dbReference>
<dbReference type="SUPFAM" id="SSF47266">
    <property type="entry name" value="4-helical cytokines"/>
    <property type="match status" value="1"/>
</dbReference>